<protein>
    <recommendedName>
        <fullName evidence="4">LPXTG-motif cell wall anchor domain-containing protein</fullName>
    </recommendedName>
</protein>
<dbReference type="AlphaFoldDB" id="A0A829Z8A0"/>
<keyword evidence="1" id="KW-0812">Transmembrane</keyword>
<dbReference type="RefSeq" id="WP_172472074.1">
    <property type="nucleotide sequence ID" value="NZ_BLMI01000064.1"/>
</dbReference>
<evidence type="ECO:0008006" key="4">
    <source>
        <dbReference type="Google" id="ProtNLM"/>
    </source>
</evidence>
<reference evidence="2 3" key="1">
    <citation type="journal article" date="2020" name="Microbiome">
        <title>Single-cell genomics of uncultured bacteria reveals dietary fiber responders in the mouse gut microbiota.</title>
        <authorList>
            <person name="Chijiiwa R."/>
            <person name="Hosokawa M."/>
            <person name="Kogawa M."/>
            <person name="Nishikawa Y."/>
            <person name="Ide K."/>
            <person name="Sakanashi C."/>
            <person name="Takahashi K."/>
            <person name="Takeyama H."/>
        </authorList>
    </citation>
    <scope>NUCLEOTIDE SEQUENCE [LARGE SCALE GENOMIC DNA]</scope>
    <source>
        <strain evidence="2">IMSAGC_017</strain>
    </source>
</reference>
<accession>A0A829Z8A0</accession>
<feature type="transmembrane region" description="Helical" evidence="1">
    <location>
        <begin position="118"/>
        <end position="136"/>
    </location>
</feature>
<dbReference type="Proteomes" id="UP000490821">
    <property type="component" value="Unassembled WGS sequence"/>
</dbReference>
<dbReference type="EMBL" id="BLMI01000064">
    <property type="protein sequence ID" value="GFI40591.1"/>
    <property type="molecule type" value="Genomic_DNA"/>
</dbReference>
<dbReference type="Pfam" id="PF07554">
    <property type="entry name" value="FIVAR"/>
    <property type="match status" value="1"/>
</dbReference>
<keyword evidence="1" id="KW-1133">Transmembrane helix</keyword>
<gene>
    <name evidence="2" type="ORF">IMSAGC017_00626</name>
</gene>
<name>A0A829Z8A0_9FIRM</name>
<comment type="caution">
    <text evidence="2">The sequence shown here is derived from an EMBL/GenBank/DDBJ whole genome shotgun (WGS) entry which is preliminary data.</text>
</comment>
<proteinExistence type="predicted"/>
<evidence type="ECO:0000313" key="3">
    <source>
        <dbReference type="Proteomes" id="UP000490821"/>
    </source>
</evidence>
<dbReference type="Gene3D" id="1.20.1270.90">
    <property type="entry name" value="AF1782-like"/>
    <property type="match status" value="1"/>
</dbReference>
<organism evidence="2 3">
    <name type="scientific">Thomasclavelia cocleata</name>
    <dbReference type="NCBI Taxonomy" id="69824"/>
    <lineage>
        <taxon>Bacteria</taxon>
        <taxon>Bacillati</taxon>
        <taxon>Bacillota</taxon>
        <taxon>Erysipelotrichia</taxon>
        <taxon>Erysipelotrichales</taxon>
        <taxon>Coprobacillaceae</taxon>
        <taxon>Thomasclavelia</taxon>
    </lineage>
</organism>
<evidence type="ECO:0000256" key="1">
    <source>
        <dbReference type="SAM" id="Phobius"/>
    </source>
</evidence>
<sequence>MQEEVDEVYSELVRAFVNLRLKPNKDLLSGLINQANGLNRANYTSASLKVVDAEVAKATEVLNNPEATVEEVETAIIALTKALEGLVANPINPSVDTSVPEIKPGDTTAGVKTGDNSLIGIFASLSVLSVAGLSLLRKKEN</sequence>
<keyword evidence="1" id="KW-0472">Membrane</keyword>
<evidence type="ECO:0000313" key="2">
    <source>
        <dbReference type="EMBL" id="GFI40591.1"/>
    </source>
</evidence>